<evidence type="ECO:0000313" key="10">
    <source>
        <dbReference type="EMBL" id="MCS3902848.1"/>
    </source>
</evidence>
<dbReference type="RefSeq" id="WP_259054444.1">
    <property type="nucleotide sequence ID" value="NZ_JANUCT010000005.1"/>
</dbReference>
<evidence type="ECO:0000256" key="5">
    <source>
        <dbReference type="ARBA" id="ARBA00022692"/>
    </source>
</evidence>
<evidence type="ECO:0000256" key="6">
    <source>
        <dbReference type="ARBA" id="ARBA00022989"/>
    </source>
</evidence>
<accession>A0AAE3HLW0</accession>
<keyword evidence="8" id="KW-0406">Ion transport</keyword>
<reference evidence="10" key="1">
    <citation type="submission" date="2022-08" db="EMBL/GenBank/DDBJ databases">
        <title>Genomic Encyclopedia of Type Strains, Phase III (KMG-III): the genomes of soil and plant-associated and newly described type strains.</title>
        <authorList>
            <person name="Whitman W."/>
        </authorList>
    </citation>
    <scope>NUCLEOTIDE SEQUENCE</scope>
    <source>
        <strain evidence="10">HMT 1</strain>
    </source>
</reference>
<dbReference type="FunFam" id="1.20.58.340:FF:000012">
    <property type="entry name" value="Magnesium transport protein CorA"/>
    <property type="match status" value="1"/>
</dbReference>
<dbReference type="AlphaFoldDB" id="A0AAE3HLW0"/>
<gene>
    <name evidence="8" type="primary">corA</name>
    <name evidence="10" type="ORF">J2T55_000856</name>
</gene>
<dbReference type="PANTHER" id="PTHR46494:SF1">
    <property type="entry name" value="CORA FAMILY METAL ION TRANSPORTER (EUROFUNG)"/>
    <property type="match status" value="1"/>
</dbReference>
<dbReference type="PANTHER" id="PTHR46494">
    <property type="entry name" value="CORA FAMILY METAL ION TRANSPORTER (EUROFUNG)"/>
    <property type="match status" value="1"/>
</dbReference>
<sequence length="384" mass="43816">MRNRNKWHRNKASGKIGRDHHRLALHKPPVGASPGTLVQAGEANAVSIVLTAYSEHELAEQEIDRLEQLRDWMDFKGVVWVDVRGVTDLDALRQIADLFELHPLVLEDIAHVHQRPKLESYPDHLFVVTRIPNVNEGTLTEQVSLLLGNHFIITFQERVGDCFDNVRQRIRTAKGRIRCSGSDYLAYALIDAATDAYFPLLESYADNLDVLENTVMRSAERLPIERLHALKRDLSELRRAIWPQRDMLGMLQRDDSGLIGDDLHTYLRDCQDHSLQLLDIIETCRETAGSLMELYLSSINLRMNETMKVLTMIATIFIPLSFIASVYGMNFDGSNSPFNMPELGWYYGYLAVLLLMLSVFAGFLVFFIRRGWIGGQRRSDQDSG</sequence>
<dbReference type="SUPFAM" id="SSF144083">
    <property type="entry name" value="Magnesium transport protein CorA, transmembrane region"/>
    <property type="match status" value="1"/>
</dbReference>
<comment type="caution">
    <text evidence="10">The sequence shown here is derived from an EMBL/GenBank/DDBJ whole genome shotgun (WGS) entry which is preliminary data.</text>
</comment>
<dbReference type="InterPro" id="IPR045861">
    <property type="entry name" value="CorA_cytoplasmic_dom"/>
</dbReference>
<dbReference type="SUPFAM" id="SSF143865">
    <property type="entry name" value="CorA soluble domain-like"/>
    <property type="match status" value="1"/>
</dbReference>
<proteinExistence type="inferred from homology"/>
<keyword evidence="8" id="KW-0460">Magnesium</keyword>
<evidence type="ECO:0000256" key="8">
    <source>
        <dbReference type="RuleBase" id="RU362010"/>
    </source>
</evidence>
<keyword evidence="4 8" id="KW-1003">Cell membrane</keyword>
<dbReference type="Pfam" id="PF01544">
    <property type="entry name" value="CorA"/>
    <property type="match status" value="1"/>
</dbReference>
<evidence type="ECO:0000256" key="7">
    <source>
        <dbReference type="ARBA" id="ARBA00023136"/>
    </source>
</evidence>
<keyword evidence="3 8" id="KW-0813">Transport</keyword>
<dbReference type="NCBIfam" id="TIGR00383">
    <property type="entry name" value="corA"/>
    <property type="match status" value="1"/>
</dbReference>
<feature type="compositionally biased region" description="Basic residues" evidence="9">
    <location>
        <begin position="1"/>
        <end position="25"/>
    </location>
</feature>
<protein>
    <recommendedName>
        <fullName evidence="8">Magnesium transport protein CorA</fullName>
    </recommendedName>
</protein>
<dbReference type="GO" id="GO:0005886">
    <property type="term" value="C:plasma membrane"/>
    <property type="evidence" value="ECO:0007669"/>
    <property type="project" value="UniProtKB-SubCell"/>
</dbReference>
<feature type="transmembrane region" description="Helical" evidence="8">
    <location>
        <begin position="309"/>
        <end position="327"/>
    </location>
</feature>
<dbReference type="GO" id="GO:0015087">
    <property type="term" value="F:cobalt ion transmembrane transporter activity"/>
    <property type="evidence" value="ECO:0007669"/>
    <property type="project" value="UniProtKB-UniRule"/>
</dbReference>
<dbReference type="GO" id="GO:0015095">
    <property type="term" value="F:magnesium ion transmembrane transporter activity"/>
    <property type="evidence" value="ECO:0007669"/>
    <property type="project" value="UniProtKB-UniRule"/>
</dbReference>
<evidence type="ECO:0000313" key="11">
    <source>
        <dbReference type="Proteomes" id="UP001204445"/>
    </source>
</evidence>
<dbReference type="GO" id="GO:0050897">
    <property type="term" value="F:cobalt ion binding"/>
    <property type="evidence" value="ECO:0007669"/>
    <property type="project" value="TreeGrafter"/>
</dbReference>
<feature type="transmembrane region" description="Helical" evidence="8">
    <location>
        <begin position="347"/>
        <end position="368"/>
    </location>
</feature>
<evidence type="ECO:0000256" key="9">
    <source>
        <dbReference type="SAM" id="MobiDB-lite"/>
    </source>
</evidence>
<keyword evidence="6 8" id="KW-1133">Transmembrane helix</keyword>
<keyword evidence="11" id="KW-1185">Reference proteome</keyword>
<keyword evidence="5 8" id="KW-0812">Transmembrane</keyword>
<dbReference type="Gene3D" id="1.20.58.340">
    <property type="entry name" value="Magnesium transport protein CorA, transmembrane region"/>
    <property type="match status" value="2"/>
</dbReference>
<comment type="similarity">
    <text evidence="2 8">Belongs to the CorA metal ion transporter (MIT) (TC 1.A.35) family.</text>
</comment>
<comment type="subcellular location">
    <subcellularLocation>
        <location evidence="1">Cell membrane</location>
        <topology evidence="1">Multi-pass membrane protein</topology>
    </subcellularLocation>
    <subcellularLocation>
        <location evidence="8">Membrane</location>
        <topology evidence="8">Multi-pass membrane protein</topology>
    </subcellularLocation>
</comment>
<dbReference type="InterPro" id="IPR045863">
    <property type="entry name" value="CorA_TM1_TM2"/>
</dbReference>
<dbReference type="GO" id="GO:0000287">
    <property type="term" value="F:magnesium ion binding"/>
    <property type="evidence" value="ECO:0007669"/>
    <property type="project" value="TreeGrafter"/>
</dbReference>
<dbReference type="CDD" id="cd12828">
    <property type="entry name" value="TmCorA-like_1"/>
    <property type="match status" value="1"/>
</dbReference>
<evidence type="ECO:0000256" key="1">
    <source>
        <dbReference type="ARBA" id="ARBA00004651"/>
    </source>
</evidence>
<keyword evidence="7 8" id="KW-0472">Membrane</keyword>
<evidence type="ECO:0000256" key="2">
    <source>
        <dbReference type="ARBA" id="ARBA00009765"/>
    </source>
</evidence>
<dbReference type="InterPro" id="IPR004488">
    <property type="entry name" value="Mg/Co-transport_prot_CorA"/>
</dbReference>
<dbReference type="EMBL" id="JANUCT010000005">
    <property type="protein sequence ID" value="MCS3902848.1"/>
    <property type="molecule type" value="Genomic_DNA"/>
</dbReference>
<comment type="function">
    <text evidence="8">Mediates influx of magnesium ions.</text>
</comment>
<dbReference type="InterPro" id="IPR002523">
    <property type="entry name" value="MgTranspt_CorA/ZnTranspt_ZntB"/>
</dbReference>
<evidence type="ECO:0000256" key="3">
    <source>
        <dbReference type="ARBA" id="ARBA00022448"/>
    </source>
</evidence>
<evidence type="ECO:0000256" key="4">
    <source>
        <dbReference type="ARBA" id="ARBA00022475"/>
    </source>
</evidence>
<organism evidence="10 11">
    <name type="scientific">Methylohalomonas lacus</name>
    <dbReference type="NCBI Taxonomy" id="398773"/>
    <lineage>
        <taxon>Bacteria</taxon>
        <taxon>Pseudomonadati</taxon>
        <taxon>Pseudomonadota</taxon>
        <taxon>Gammaproteobacteria</taxon>
        <taxon>Methylohalomonadales</taxon>
        <taxon>Methylohalomonadaceae</taxon>
        <taxon>Methylohalomonas</taxon>
    </lineage>
</organism>
<dbReference type="Proteomes" id="UP001204445">
    <property type="component" value="Unassembled WGS sequence"/>
</dbReference>
<dbReference type="Gene3D" id="3.30.460.20">
    <property type="entry name" value="CorA soluble domain-like"/>
    <property type="match status" value="1"/>
</dbReference>
<feature type="region of interest" description="Disordered" evidence="9">
    <location>
        <begin position="1"/>
        <end position="31"/>
    </location>
</feature>
<name>A0AAE3HLW0_9GAMM</name>